<name>A0A3N9TK89_9VIBR</name>
<evidence type="ECO:0000313" key="2">
    <source>
        <dbReference type="Proteomes" id="UP000281112"/>
    </source>
</evidence>
<reference evidence="1 2" key="1">
    <citation type="submission" date="2018-11" db="EMBL/GenBank/DDBJ databases">
        <title>Vibrio LJC006 sp. nov., isolated from seawater during the bloom of the enteromorpha.</title>
        <authorList>
            <person name="Liang J."/>
        </authorList>
    </citation>
    <scope>NUCLEOTIDE SEQUENCE [LARGE SCALE GENOMIC DNA]</scope>
    <source>
        <strain evidence="1 2">LJC006</strain>
    </source>
</reference>
<dbReference type="AlphaFoldDB" id="A0A3N9TK89"/>
<protein>
    <submittedName>
        <fullName evidence="1">Uncharacterized protein</fullName>
    </submittedName>
</protein>
<gene>
    <name evidence="1" type="ORF">EES38_07355</name>
</gene>
<dbReference type="PROSITE" id="PS51257">
    <property type="entry name" value="PROKAR_LIPOPROTEIN"/>
    <property type="match status" value="1"/>
</dbReference>
<dbReference type="RefSeq" id="WP_124936506.1">
    <property type="nucleotide sequence ID" value="NZ_RJVQ01000002.1"/>
</dbReference>
<dbReference type="Proteomes" id="UP000281112">
    <property type="component" value="Unassembled WGS sequence"/>
</dbReference>
<sequence>MKRHYFIFLVISCVLTGCYFDQGKSRLEALLAKTIEVSKEGWKIDAIKEQASRYMVIVTMGDTATSLYDLKTRIVKKESDSAKSLSRNINAINEEFKVSLEYMCESVIHSSSERGTHKEIKPFELVLRKEKGDKRLTSYLCEPMSF</sequence>
<keyword evidence="2" id="KW-1185">Reference proteome</keyword>
<evidence type="ECO:0000313" key="1">
    <source>
        <dbReference type="EMBL" id="RQW64384.1"/>
    </source>
</evidence>
<accession>A0A3N9TK89</accession>
<proteinExistence type="predicted"/>
<dbReference type="EMBL" id="RJVQ01000002">
    <property type="protein sequence ID" value="RQW64384.1"/>
    <property type="molecule type" value="Genomic_DNA"/>
</dbReference>
<organism evidence="1 2">
    <name type="scientific">Vibrio viridaestus</name>
    <dbReference type="NCBI Taxonomy" id="2487322"/>
    <lineage>
        <taxon>Bacteria</taxon>
        <taxon>Pseudomonadati</taxon>
        <taxon>Pseudomonadota</taxon>
        <taxon>Gammaproteobacteria</taxon>
        <taxon>Vibrionales</taxon>
        <taxon>Vibrionaceae</taxon>
        <taxon>Vibrio</taxon>
    </lineage>
</organism>
<comment type="caution">
    <text evidence="1">The sequence shown here is derived from an EMBL/GenBank/DDBJ whole genome shotgun (WGS) entry which is preliminary data.</text>
</comment>